<keyword evidence="3" id="KW-1185">Reference proteome</keyword>
<sequence length="133" mass="14658">MAFINAAPTKGRVTLTISERCPIEGRIEPRASIEMPIDAAELFIVELQLATGNARRQHRELTIARRVEVERELEAARLYVNQLETQLTDSAVSVEAPSHTTGRDATPSMAPPSPPANRNTTAKPSPPPFSRRF</sequence>
<accession>A0A7W6H4E1</accession>
<dbReference type="AlphaFoldDB" id="A0A7W6H4E1"/>
<feature type="region of interest" description="Disordered" evidence="1">
    <location>
        <begin position="89"/>
        <end position="133"/>
    </location>
</feature>
<protein>
    <submittedName>
        <fullName evidence="2">Uncharacterized protein</fullName>
    </submittedName>
</protein>
<feature type="compositionally biased region" description="Pro residues" evidence="1">
    <location>
        <begin position="124"/>
        <end position="133"/>
    </location>
</feature>
<proteinExistence type="predicted"/>
<dbReference type="Proteomes" id="UP000542776">
    <property type="component" value="Unassembled WGS sequence"/>
</dbReference>
<gene>
    <name evidence="2" type="ORF">GGR04_000725</name>
</gene>
<reference evidence="2 3" key="1">
    <citation type="submission" date="2020-08" db="EMBL/GenBank/DDBJ databases">
        <title>Genomic Encyclopedia of Type Strains, Phase IV (KMG-IV): sequencing the most valuable type-strain genomes for metagenomic binning, comparative biology and taxonomic classification.</title>
        <authorList>
            <person name="Goeker M."/>
        </authorList>
    </citation>
    <scope>NUCLEOTIDE SEQUENCE [LARGE SCALE GENOMIC DNA]</scope>
    <source>
        <strain evidence="2 3">DSM 102238</strain>
    </source>
</reference>
<evidence type="ECO:0000256" key="1">
    <source>
        <dbReference type="SAM" id="MobiDB-lite"/>
    </source>
</evidence>
<evidence type="ECO:0000313" key="2">
    <source>
        <dbReference type="EMBL" id="MBB3996904.1"/>
    </source>
</evidence>
<organism evidence="2 3">
    <name type="scientific">Aureimonas pseudogalii</name>
    <dbReference type="NCBI Taxonomy" id="1744844"/>
    <lineage>
        <taxon>Bacteria</taxon>
        <taxon>Pseudomonadati</taxon>
        <taxon>Pseudomonadota</taxon>
        <taxon>Alphaproteobacteria</taxon>
        <taxon>Hyphomicrobiales</taxon>
        <taxon>Aurantimonadaceae</taxon>
        <taxon>Aureimonas</taxon>
    </lineage>
</organism>
<name>A0A7W6H4E1_9HYPH</name>
<dbReference type="RefSeq" id="WP_183197925.1">
    <property type="nucleotide sequence ID" value="NZ_JACIEK010000001.1"/>
</dbReference>
<evidence type="ECO:0000313" key="3">
    <source>
        <dbReference type="Proteomes" id="UP000542776"/>
    </source>
</evidence>
<comment type="caution">
    <text evidence="2">The sequence shown here is derived from an EMBL/GenBank/DDBJ whole genome shotgun (WGS) entry which is preliminary data.</text>
</comment>
<dbReference type="EMBL" id="JACIEK010000001">
    <property type="protein sequence ID" value="MBB3996904.1"/>
    <property type="molecule type" value="Genomic_DNA"/>
</dbReference>